<sequence>MTPSPPPFPFLLLPPELRLQIYTHTPILTLLQLTHTCPSLHTEINALPTSLLTKIWGYRAAYNAPLPNPARRWDYRDSTIPTELQGAYAFPHLPQPAKHRRMGTLSVDDIEKVDTCEMGLLGRVYGVGSGGDSEHKNGRRVVCPHCRNIVREYKEEYEGLKQSVWERTCFCYDEREYVGLEEWLDDWPVWGRVLVEG</sequence>
<dbReference type="InterPro" id="IPR001810">
    <property type="entry name" value="F-box_dom"/>
</dbReference>
<gene>
    <name evidence="2" type="ORF">BJ508DRAFT_329365</name>
</gene>
<proteinExistence type="predicted"/>
<name>A0A3N4HWP5_ASCIM</name>
<feature type="non-terminal residue" evidence="2">
    <location>
        <position position="197"/>
    </location>
</feature>
<reference evidence="2 3" key="1">
    <citation type="journal article" date="2018" name="Nat. Ecol. Evol.">
        <title>Pezizomycetes genomes reveal the molecular basis of ectomycorrhizal truffle lifestyle.</title>
        <authorList>
            <person name="Murat C."/>
            <person name="Payen T."/>
            <person name="Noel B."/>
            <person name="Kuo A."/>
            <person name="Morin E."/>
            <person name="Chen J."/>
            <person name="Kohler A."/>
            <person name="Krizsan K."/>
            <person name="Balestrini R."/>
            <person name="Da Silva C."/>
            <person name="Montanini B."/>
            <person name="Hainaut M."/>
            <person name="Levati E."/>
            <person name="Barry K.W."/>
            <person name="Belfiori B."/>
            <person name="Cichocki N."/>
            <person name="Clum A."/>
            <person name="Dockter R.B."/>
            <person name="Fauchery L."/>
            <person name="Guy J."/>
            <person name="Iotti M."/>
            <person name="Le Tacon F."/>
            <person name="Lindquist E.A."/>
            <person name="Lipzen A."/>
            <person name="Malagnac F."/>
            <person name="Mello A."/>
            <person name="Molinier V."/>
            <person name="Miyauchi S."/>
            <person name="Poulain J."/>
            <person name="Riccioni C."/>
            <person name="Rubini A."/>
            <person name="Sitrit Y."/>
            <person name="Splivallo R."/>
            <person name="Traeger S."/>
            <person name="Wang M."/>
            <person name="Zifcakova L."/>
            <person name="Wipf D."/>
            <person name="Zambonelli A."/>
            <person name="Paolocci F."/>
            <person name="Nowrousian M."/>
            <person name="Ottonello S."/>
            <person name="Baldrian P."/>
            <person name="Spatafora J.W."/>
            <person name="Henrissat B."/>
            <person name="Nagy L.G."/>
            <person name="Aury J.M."/>
            <person name="Wincker P."/>
            <person name="Grigoriev I.V."/>
            <person name="Bonfante P."/>
            <person name="Martin F.M."/>
        </authorList>
    </citation>
    <scope>NUCLEOTIDE SEQUENCE [LARGE SCALE GENOMIC DNA]</scope>
    <source>
        <strain evidence="2 3">RN42</strain>
    </source>
</reference>
<keyword evidence="3" id="KW-1185">Reference proteome</keyword>
<organism evidence="2 3">
    <name type="scientific">Ascobolus immersus RN42</name>
    <dbReference type="NCBI Taxonomy" id="1160509"/>
    <lineage>
        <taxon>Eukaryota</taxon>
        <taxon>Fungi</taxon>
        <taxon>Dikarya</taxon>
        <taxon>Ascomycota</taxon>
        <taxon>Pezizomycotina</taxon>
        <taxon>Pezizomycetes</taxon>
        <taxon>Pezizales</taxon>
        <taxon>Ascobolaceae</taxon>
        <taxon>Ascobolus</taxon>
    </lineage>
</organism>
<dbReference type="AlphaFoldDB" id="A0A3N4HWP5"/>
<feature type="domain" description="F-box" evidence="1">
    <location>
        <begin position="7"/>
        <end position="55"/>
    </location>
</feature>
<evidence type="ECO:0000313" key="3">
    <source>
        <dbReference type="Proteomes" id="UP000275078"/>
    </source>
</evidence>
<dbReference type="EMBL" id="ML119713">
    <property type="protein sequence ID" value="RPA78235.1"/>
    <property type="molecule type" value="Genomic_DNA"/>
</dbReference>
<evidence type="ECO:0000259" key="1">
    <source>
        <dbReference type="PROSITE" id="PS50181"/>
    </source>
</evidence>
<accession>A0A3N4HWP5</accession>
<dbReference type="PROSITE" id="PS50181">
    <property type="entry name" value="FBOX"/>
    <property type="match status" value="1"/>
</dbReference>
<protein>
    <recommendedName>
        <fullName evidence="1">F-box domain-containing protein</fullName>
    </recommendedName>
</protein>
<evidence type="ECO:0000313" key="2">
    <source>
        <dbReference type="EMBL" id="RPA78235.1"/>
    </source>
</evidence>
<dbReference type="Proteomes" id="UP000275078">
    <property type="component" value="Unassembled WGS sequence"/>
</dbReference>